<feature type="domain" description="SMP" evidence="3">
    <location>
        <begin position="133"/>
        <end position="190"/>
    </location>
</feature>
<dbReference type="InterPro" id="IPR007011">
    <property type="entry name" value="LEA_SMP_dom"/>
</dbReference>
<evidence type="ECO:0000259" key="3">
    <source>
        <dbReference type="Pfam" id="PF04927"/>
    </source>
</evidence>
<comment type="similarity">
    <text evidence="1">Belongs to the LEA type SMP family.</text>
</comment>
<keyword evidence="2" id="KW-0677">Repeat</keyword>
<accession>A0A0C9RSF6</accession>
<dbReference type="PANTHER" id="PTHR31174">
    <property type="entry name" value="SEED MATURATION FAMILY PROTEIN"/>
    <property type="match status" value="1"/>
</dbReference>
<feature type="domain" description="SMP" evidence="3">
    <location>
        <begin position="20"/>
        <end position="76"/>
    </location>
</feature>
<organism evidence="4">
    <name type="scientific">Wollemia nobilis</name>
    <dbReference type="NCBI Taxonomy" id="56998"/>
    <lineage>
        <taxon>Eukaryota</taxon>
        <taxon>Viridiplantae</taxon>
        <taxon>Streptophyta</taxon>
        <taxon>Embryophyta</taxon>
        <taxon>Tracheophyta</taxon>
        <taxon>Spermatophyta</taxon>
        <taxon>Pinopsida</taxon>
        <taxon>Pinidae</taxon>
        <taxon>Conifers II</taxon>
        <taxon>Araucariales</taxon>
        <taxon>Araucariaceae</taxon>
        <taxon>Wollemia</taxon>
    </lineage>
</organism>
<feature type="domain" description="SMP" evidence="3">
    <location>
        <begin position="197"/>
        <end position="255"/>
    </location>
</feature>
<dbReference type="InterPro" id="IPR042971">
    <property type="entry name" value="LEA_SMP"/>
</dbReference>
<sequence>MGEESKQRKQSYNDEEEDLITYGDVFKFSGELAREPITPTDAALMQCAEAEAIGHATAVMQAAAVMQVAAEANERAGLVGRTRATLATNEGMKVPETALPGQIFCTEYAAGHPVHSEFEPASIEHPIAASDPITIGQALQAAAIEKGDEPIDENDARAIQAAEKRATGFPALEKGGLAATAQAAAELNPRVDDVGKTTISNVLMGASIDLPTDKAVTTKDAEKIMEAECRGGSGGHPRPGGIGEAMEAAANLNEQMAAPLALPSYAVEEEELRSQAEGMKEVSNNT</sequence>
<dbReference type="EMBL" id="GCHU01015066">
    <property type="protein sequence ID" value="JAG86499.1"/>
    <property type="molecule type" value="Transcribed_RNA"/>
</dbReference>
<dbReference type="AlphaFoldDB" id="A0A0C9RSF6"/>
<name>A0A0C9RSF6_9CONI</name>
<proteinExistence type="inferred from homology"/>
<dbReference type="Pfam" id="PF04927">
    <property type="entry name" value="SMP"/>
    <property type="match status" value="3"/>
</dbReference>
<reference evidence="4" key="1">
    <citation type="submission" date="2015-02" db="EMBL/GenBank/DDBJ databases">
        <title>A transcriptome of Wollemia nobilis - a relic of Gondwana.</title>
        <authorList>
            <person name="Chia J.Y."/>
            <person name="Leong Y.S."/>
            <person name="Abdul Karim S."/>
            <person name="Wan Azmi N."/>
            <person name="Hercus R."/>
            <person name="Croft L."/>
        </authorList>
    </citation>
    <scope>NUCLEOTIDE SEQUENCE</scope>
    <source>
        <strain evidence="4">MaeBrown</strain>
        <tissue evidence="4">Leaf</tissue>
    </source>
</reference>
<evidence type="ECO:0000313" key="4">
    <source>
        <dbReference type="EMBL" id="JAG86499.1"/>
    </source>
</evidence>
<evidence type="ECO:0000256" key="2">
    <source>
        <dbReference type="ARBA" id="ARBA00022737"/>
    </source>
</evidence>
<evidence type="ECO:0000256" key="1">
    <source>
        <dbReference type="ARBA" id="ARBA00010733"/>
    </source>
</evidence>
<protein>
    <submittedName>
        <fullName evidence="4">TSA: Wollemia nobilis Ref_Wollemi_Transcript_15151_1370 transcribed RNA sequence</fullName>
    </submittedName>
</protein>
<dbReference type="PANTHER" id="PTHR31174:SF7">
    <property type="entry name" value="LATE EMBRYOGENESIS ABUNDANT PROTEIN 31-RELATED"/>
    <property type="match status" value="1"/>
</dbReference>